<dbReference type="GO" id="GO:0005507">
    <property type="term" value="F:copper ion binding"/>
    <property type="evidence" value="ECO:0007669"/>
    <property type="project" value="InterPro"/>
</dbReference>
<name>A0A4Y8UHW5_9GAMM</name>
<proteinExistence type="inferred from homology"/>
<comment type="subcellular location">
    <subcellularLocation>
        <location evidence="2">Cell inner membrane</location>
        <topology evidence="2">Single-pass type II membrane protein</topology>
        <orientation evidence="2">Periplasmic side</orientation>
    </subcellularLocation>
</comment>
<keyword evidence="9 10" id="KW-0472">Membrane</keyword>
<comment type="similarity">
    <text evidence="3">Belongs to the COX11/CtaG family.</text>
</comment>
<sequence>MSTVKSHRKVVTKLSLWAVGMFGFALFVMPPLYDLFCEITGIGIRPAERYEAAPVAVDYSREVSVTFAATNNEQMPWAFRPMDSKVVVHPGERYEVKFYAKNLTENDMVGQAIPSLVPFSAGDYFHKTECFCFNNQPLAAGEEVEMALVFVVDPELPSSIKSLVMSYTLFDVTPVAADTVAQLQ</sequence>
<organism evidence="11 12">
    <name type="scientific">Gammaproteobacteria bacterium LSUCC0057</name>
    <dbReference type="NCBI Taxonomy" id="2559237"/>
    <lineage>
        <taxon>Bacteria</taxon>
        <taxon>Pseudomonadati</taxon>
        <taxon>Pseudomonadota</taxon>
        <taxon>Gammaproteobacteria</taxon>
        <taxon>Cellvibrionales</taxon>
        <taxon>Porticoccaceae</taxon>
        <taxon>SAR92 clade</taxon>
    </lineage>
</organism>
<dbReference type="Pfam" id="PF04442">
    <property type="entry name" value="CtaG_Cox11"/>
    <property type="match status" value="1"/>
</dbReference>
<keyword evidence="7 10" id="KW-1133">Transmembrane helix</keyword>
<evidence type="ECO:0000313" key="11">
    <source>
        <dbReference type="EMBL" id="TFH67922.1"/>
    </source>
</evidence>
<dbReference type="NCBIfam" id="NF003465">
    <property type="entry name" value="PRK05089.1"/>
    <property type="match status" value="1"/>
</dbReference>
<reference evidence="11 12" key="1">
    <citation type="submission" date="2019-03" db="EMBL/GenBank/DDBJ databases">
        <title>Draft genome of Gammaproteobacteria bacterium LSUCC0057, a member of the SAR92 clade.</title>
        <authorList>
            <person name="Lanclos V.C."/>
            <person name="Doiron C."/>
            <person name="Henson M.W."/>
            <person name="Thrash J.C."/>
        </authorList>
    </citation>
    <scope>NUCLEOTIDE SEQUENCE [LARGE SCALE GENOMIC DNA]</scope>
    <source>
        <strain evidence="11 12">LSUCC0057</strain>
    </source>
</reference>
<keyword evidence="5 10" id="KW-0812">Transmembrane</keyword>
<dbReference type="SUPFAM" id="SSF110111">
    <property type="entry name" value="Ctag/Cox11"/>
    <property type="match status" value="1"/>
</dbReference>
<evidence type="ECO:0000256" key="4">
    <source>
        <dbReference type="ARBA" id="ARBA00015384"/>
    </source>
</evidence>
<comment type="caution">
    <text evidence="11">The sequence shown here is derived from an EMBL/GenBank/DDBJ whole genome shotgun (WGS) entry which is preliminary data.</text>
</comment>
<evidence type="ECO:0000256" key="3">
    <source>
        <dbReference type="ARBA" id="ARBA00009620"/>
    </source>
</evidence>
<dbReference type="Gene3D" id="2.60.370.10">
    <property type="entry name" value="Ctag/Cox11"/>
    <property type="match status" value="1"/>
</dbReference>
<dbReference type="GO" id="GO:0005886">
    <property type="term" value="C:plasma membrane"/>
    <property type="evidence" value="ECO:0007669"/>
    <property type="project" value="UniProtKB-SubCell"/>
</dbReference>
<evidence type="ECO:0000256" key="2">
    <source>
        <dbReference type="ARBA" id="ARBA00004382"/>
    </source>
</evidence>
<dbReference type="AlphaFoldDB" id="A0A4Y8UHW5"/>
<evidence type="ECO:0000256" key="6">
    <source>
        <dbReference type="ARBA" id="ARBA00022968"/>
    </source>
</evidence>
<keyword evidence="6" id="KW-0735">Signal-anchor</keyword>
<accession>A0A4Y8UHW5</accession>
<dbReference type="EMBL" id="SPIA01000002">
    <property type="protein sequence ID" value="TFH67922.1"/>
    <property type="molecule type" value="Genomic_DNA"/>
</dbReference>
<evidence type="ECO:0000256" key="5">
    <source>
        <dbReference type="ARBA" id="ARBA00022692"/>
    </source>
</evidence>
<dbReference type="Proteomes" id="UP000298133">
    <property type="component" value="Unassembled WGS sequence"/>
</dbReference>
<evidence type="ECO:0000313" key="12">
    <source>
        <dbReference type="Proteomes" id="UP000298133"/>
    </source>
</evidence>
<comment type="function">
    <text evidence="1">Exerts its effect at some terminal stage of cytochrome c oxidase synthesis, probably by being involved in the insertion of the copper B into subunit I.</text>
</comment>
<dbReference type="OrthoDB" id="9804841at2"/>
<dbReference type="PIRSF" id="PIRSF005413">
    <property type="entry name" value="COX11"/>
    <property type="match status" value="1"/>
</dbReference>
<evidence type="ECO:0000256" key="7">
    <source>
        <dbReference type="ARBA" id="ARBA00022989"/>
    </source>
</evidence>
<evidence type="ECO:0000256" key="9">
    <source>
        <dbReference type="ARBA" id="ARBA00023136"/>
    </source>
</evidence>
<dbReference type="InterPro" id="IPR007533">
    <property type="entry name" value="Cyt_c_oxidase_assmbl_CtaG"/>
</dbReference>
<feature type="transmembrane region" description="Helical" evidence="10">
    <location>
        <begin position="14"/>
        <end position="33"/>
    </location>
</feature>
<dbReference type="InterPro" id="IPR023471">
    <property type="entry name" value="CtaG/Cox11_dom_sf"/>
</dbReference>
<keyword evidence="12" id="KW-1185">Reference proteome</keyword>
<gene>
    <name evidence="11" type="ORF">E3W66_06655</name>
</gene>
<protein>
    <recommendedName>
        <fullName evidence="4">Cytochrome c oxidase assembly protein CtaG</fullName>
    </recommendedName>
</protein>
<evidence type="ECO:0000256" key="8">
    <source>
        <dbReference type="ARBA" id="ARBA00023008"/>
    </source>
</evidence>
<dbReference type="PANTHER" id="PTHR21320:SF3">
    <property type="entry name" value="CYTOCHROME C OXIDASE ASSEMBLY PROTEIN COX11, MITOCHONDRIAL-RELATED"/>
    <property type="match status" value="1"/>
</dbReference>
<keyword evidence="8" id="KW-0186">Copper</keyword>
<evidence type="ECO:0000256" key="1">
    <source>
        <dbReference type="ARBA" id="ARBA00004007"/>
    </source>
</evidence>
<evidence type="ECO:0000256" key="10">
    <source>
        <dbReference type="SAM" id="Phobius"/>
    </source>
</evidence>
<dbReference type="PANTHER" id="PTHR21320">
    <property type="entry name" value="CYTOCHROME C OXIDASE ASSEMBLY PROTEIN COX11-RELATED"/>
    <property type="match status" value="1"/>
</dbReference>